<dbReference type="AlphaFoldDB" id="F4R6G6"/>
<feature type="compositionally biased region" description="Polar residues" evidence="1">
    <location>
        <begin position="430"/>
        <end position="444"/>
    </location>
</feature>
<accession>F4R6G6</accession>
<dbReference type="EMBL" id="GL883091">
    <property type="protein sequence ID" value="EGG11877.1"/>
    <property type="molecule type" value="Genomic_DNA"/>
</dbReference>
<dbReference type="HOGENOM" id="CLU_015424_0_0_1"/>
<dbReference type="InParanoid" id="F4R6G6"/>
<dbReference type="GeneID" id="18935047"/>
<feature type="region of interest" description="Disordered" evidence="1">
    <location>
        <begin position="362"/>
        <end position="487"/>
    </location>
</feature>
<proteinExistence type="predicted"/>
<dbReference type="Proteomes" id="UP000001072">
    <property type="component" value="Unassembled WGS sequence"/>
</dbReference>
<reference evidence="3" key="1">
    <citation type="journal article" date="2011" name="Proc. Natl. Acad. Sci. U.S.A.">
        <title>Obligate biotrophy features unraveled by the genomic analysis of rust fungi.</title>
        <authorList>
            <person name="Duplessis S."/>
            <person name="Cuomo C.A."/>
            <person name="Lin Y.-C."/>
            <person name="Aerts A."/>
            <person name="Tisserant E."/>
            <person name="Veneault-Fourrey C."/>
            <person name="Joly D.L."/>
            <person name="Hacquard S."/>
            <person name="Amselem J."/>
            <person name="Cantarel B.L."/>
            <person name="Chiu R."/>
            <person name="Coutinho P.M."/>
            <person name="Feau N."/>
            <person name="Field M."/>
            <person name="Frey P."/>
            <person name="Gelhaye E."/>
            <person name="Goldberg J."/>
            <person name="Grabherr M.G."/>
            <person name="Kodira C.D."/>
            <person name="Kohler A."/>
            <person name="Kuees U."/>
            <person name="Lindquist E.A."/>
            <person name="Lucas S.M."/>
            <person name="Mago R."/>
            <person name="Mauceli E."/>
            <person name="Morin E."/>
            <person name="Murat C."/>
            <person name="Pangilinan J.L."/>
            <person name="Park R."/>
            <person name="Pearson M."/>
            <person name="Quesneville H."/>
            <person name="Rouhier N."/>
            <person name="Sakthikumar S."/>
            <person name="Salamov A.A."/>
            <person name="Schmutz J."/>
            <person name="Selles B."/>
            <person name="Shapiro H."/>
            <person name="Tanguay P."/>
            <person name="Tuskan G.A."/>
            <person name="Henrissat B."/>
            <person name="Van de Peer Y."/>
            <person name="Rouze P."/>
            <person name="Ellis J.G."/>
            <person name="Dodds P.N."/>
            <person name="Schein J.E."/>
            <person name="Zhong S."/>
            <person name="Hamelin R.C."/>
            <person name="Grigoriev I.V."/>
            <person name="Szabo L.J."/>
            <person name="Martin F."/>
        </authorList>
    </citation>
    <scope>NUCLEOTIDE SEQUENCE [LARGE SCALE GENOMIC DNA]</scope>
    <source>
        <strain evidence="3">98AG31 / pathotype 3-4-7</strain>
    </source>
</reference>
<gene>
    <name evidence="2" type="ORF">MELLADRAFT_88968</name>
</gene>
<keyword evidence="3" id="KW-1185">Reference proteome</keyword>
<sequence>MVVETLIHERYQLISNGHLPEPKKGGLVGILCPECRTPLRFHSAKEDAWLIHCPQRPKNRHNWRTWRCDQYNHERALINAGAARPILSTAADWGPRISPSGVILPPKRIDADIDPSLNLPHPIRDDHPFLGRVEQQFMPFANQRTSRGPVARTHRTTGNKGCPHQYCQACCLEYGLGPCPKHPRRDQPAAVVIQTALQLPTASTSTHAPAPPPPARPTPFQLPTPSSSALAPHARPPCLHQWAQSVNSLGHRLGPEAVSAIQIDRRKRYEELERAKADKYDEKKVVTIYLWLDAVEPKVISAHMDQWPKGRLDESPLLIQACTKKFGVSWNRALCIWDGKINTWRETMVNLPHRFPAHPNEIVVRSPNVDPRTPGLPTSKANSSNSTGHYHQGALTPLPPNSSPDSEPDVIVVNGNSTHPLQRLKREVSAQPTKPKSTTVPESNDSGTDDHMDSDSDSDLPEFNPFDDRSHPAEPSQSGTADQAKEIKKGWPSSTILISDLLACFKDCETRPAPEAWNLAFGYEWRYASSTMYRYKKWIEEVEYERFREEYIDSPRANVGAARIRFKEEFKTVANL</sequence>
<dbReference type="VEuPathDB" id="FungiDB:MELLADRAFT_88968"/>
<organism evidence="3">
    <name type="scientific">Melampsora larici-populina (strain 98AG31 / pathotype 3-4-7)</name>
    <name type="common">Poplar leaf rust fungus</name>
    <dbReference type="NCBI Taxonomy" id="747676"/>
    <lineage>
        <taxon>Eukaryota</taxon>
        <taxon>Fungi</taxon>
        <taxon>Dikarya</taxon>
        <taxon>Basidiomycota</taxon>
        <taxon>Pucciniomycotina</taxon>
        <taxon>Pucciniomycetes</taxon>
        <taxon>Pucciniales</taxon>
        <taxon>Melampsoraceae</taxon>
        <taxon>Melampsora</taxon>
    </lineage>
</organism>
<protein>
    <submittedName>
        <fullName evidence="2">Uncharacterized protein</fullName>
    </submittedName>
</protein>
<feature type="compositionally biased region" description="Polar residues" evidence="1">
    <location>
        <begin position="379"/>
        <end position="389"/>
    </location>
</feature>
<evidence type="ECO:0000256" key="1">
    <source>
        <dbReference type="SAM" id="MobiDB-lite"/>
    </source>
</evidence>
<evidence type="ECO:0000313" key="3">
    <source>
        <dbReference type="Proteomes" id="UP000001072"/>
    </source>
</evidence>
<dbReference type="RefSeq" id="XP_007404252.1">
    <property type="nucleotide sequence ID" value="XM_007404190.1"/>
</dbReference>
<evidence type="ECO:0000313" key="2">
    <source>
        <dbReference type="EMBL" id="EGG11877.1"/>
    </source>
</evidence>
<feature type="region of interest" description="Disordered" evidence="1">
    <location>
        <begin position="200"/>
        <end position="233"/>
    </location>
</feature>
<dbReference type="KEGG" id="mlr:MELLADRAFT_88968"/>
<feature type="compositionally biased region" description="Pro residues" evidence="1">
    <location>
        <begin position="209"/>
        <end position="222"/>
    </location>
</feature>
<name>F4R6G6_MELLP</name>